<organism evidence="2 3">
    <name type="scientific">Umezawaea tangerina</name>
    <dbReference type="NCBI Taxonomy" id="84725"/>
    <lineage>
        <taxon>Bacteria</taxon>
        <taxon>Bacillati</taxon>
        <taxon>Actinomycetota</taxon>
        <taxon>Actinomycetes</taxon>
        <taxon>Pseudonocardiales</taxon>
        <taxon>Pseudonocardiaceae</taxon>
        <taxon>Umezawaea</taxon>
    </lineage>
</organism>
<dbReference type="RefSeq" id="WP_106194965.1">
    <property type="nucleotide sequence ID" value="NZ_PVTF01000017.1"/>
</dbReference>
<dbReference type="EMBL" id="PVTF01000017">
    <property type="protein sequence ID" value="PRY34251.1"/>
    <property type="molecule type" value="Genomic_DNA"/>
</dbReference>
<keyword evidence="1" id="KW-1133">Transmembrane helix</keyword>
<keyword evidence="3" id="KW-1185">Reference proteome</keyword>
<name>A0A2T0SLG1_9PSEU</name>
<comment type="caution">
    <text evidence="2">The sequence shown here is derived from an EMBL/GenBank/DDBJ whole genome shotgun (WGS) entry which is preliminary data.</text>
</comment>
<gene>
    <name evidence="2" type="ORF">CLV43_11724</name>
</gene>
<accession>A0A2T0SLG1</accession>
<keyword evidence="1" id="KW-0472">Membrane</keyword>
<dbReference type="OrthoDB" id="3637911at2"/>
<feature type="transmembrane region" description="Helical" evidence="1">
    <location>
        <begin position="53"/>
        <end position="73"/>
    </location>
</feature>
<protein>
    <submittedName>
        <fullName evidence="2">Uncharacterized protein</fullName>
    </submittedName>
</protein>
<dbReference type="Proteomes" id="UP000239494">
    <property type="component" value="Unassembled WGS sequence"/>
</dbReference>
<reference evidence="2 3" key="1">
    <citation type="submission" date="2018-03" db="EMBL/GenBank/DDBJ databases">
        <title>Genomic Encyclopedia of Archaeal and Bacterial Type Strains, Phase II (KMG-II): from individual species to whole genera.</title>
        <authorList>
            <person name="Goeker M."/>
        </authorList>
    </citation>
    <scope>NUCLEOTIDE SEQUENCE [LARGE SCALE GENOMIC DNA]</scope>
    <source>
        <strain evidence="2 3">DSM 44720</strain>
    </source>
</reference>
<evidence type="ECO:0000256" key="1">
    <source>
        <dbReference type="SAM" id="Phobius"/>
    </source>
</evidence>
<evidence type="ECO:0000313" key="3">
    <source>
        <dbReference type="Proteomes" id="UP000239494"/>
    </source>
</evidence>
<keyword evidence="1" id="KW-0812">Transmembrane</keyword>
<proteinExistence type="predicted"/>
<dbReference type="AlphaFoldDB" id="A0A2T0SLG1"/>
<evidence type="ECO:0000313" key="2">
    <source>
        <dbReference type="EMBL" id="PRY34251.1"/>
    </source>
</evidence>
<sequence length="79" mass="8299">MRKAVELVGLFLVAEGVSGTIDHLAVQPFFSFLLNFVNRVVIPRIDLLAGHELVANLAVAVLGAVLVLAANAGSSSERT</sequence>